<dbReference type="GO" id="GO:0005524">
    <property type="term" value="F:ATP binding"/>
    <property type="evidence" value="ECO:0007669"/>
    <property type="project" value="UniProtKB-KW"/>
</dbReference>
<sequence>MTDASRHSAPSSGPLARYYRRRAAGELREDPVQEQVMVRLQKLHEALKGYEEQFAPSARNNGRLFSRLLSRGKKPDFPTGFYIYGDVGRGKSMIMDLFFEEAPVNAKRRVHFHAFMLEIHAAIHEWRYMPAADRIARWGTDKDDPIPPLAKKVARESRLLCFDEFQVTDVTDAMILGRLFGELIRLGVVIVLTSNRVPDDLYIGGLNRELFLPTIAMLKDKMNVIALDGPTDYRLERMKGMPTYYHPLGEEATQALSEAFWRLTDHDVADRSKVGPEVLDVKGRKLTIPVADRGVAVVSFKKMCGAALGAADYLQIAWHYHTVIMVGIPKLGPHNRDEAKRFITFIDALYENNVKFLCCAEVPPEELYEEGHGHFEFQRTVSRLMEMQSQEYLAKGHAV</sequence>
<dbReference type="GO" id="GO:0005737">
    <property type="term" value="C:cytoplasm"/>
    <property type="evidence" value="ECO:0007669"/>
    <property type="project" value="TreeGrafter"/>
</dbReference>
<dbReference type="Pfam" id="PF03969">
    <property type="entry name" value="AFG1_ATPase"/>
    <property type="match status" value="1"/>
</dbReference>
<dbReference type="AlphaFoldDB" id="A0A501PM81"/>
<dbReference type="RefSeq" id="WP_139939105.1">
    <property type="nucleotide sequence ID" value="NZ_JBHSYP010000003.1"/>
</dbReference>
<protein>
    <submittedName>
        <fullName evidence="3">AFG1 family ATPase</fullName>
    </submittedName>
</protein>
<evidence type="ECO:0000256" key="1">
    <source>
        <dbReference type="ARBA" id="ARBA00022741"/>
    </source>
</evidence>
<evidence type="ECO:0000313" key="4">
    <source>
        <dbReference type="Proteomes" id="UP000319148"/>
    </source>
</evidence>
<evidence type="ECO:0000256" key="2">
    <source>
        <dbReference type="ARBA" id="ARBA00022840"/>
    </source>
</evidence>
<evidence type="ECO:0000313" key="3">
    <source>
        <dbReference type="EMBL" id="TPD61610.1"/>
    </source>
</evidence>
<keyword evidence="2" id="KW-0067">ATP-binding</keyword>
<dbReference type="SUPFAM" id="SSF52540">
    <property type="entry name" value="P-loop containing nucleoside triphosphate hydrolases"/>
    <property type="match status" value="1"/>
</dbReference>
<dbReference type="Gene3D" id="3.40.50.300">
    <property type="entry name" value="P-loop containing nucleotide triphosphate hydrolases"/>
    <property type="match status" value="1"/>
</dbReference>
<dbReference type="GO" id="GO:0016887">
    <property type="term" value="F:ATP hydrolysis activity"/>
    <property type="evidence" value="ECO:0007669"/>
    <property type="project" value="InterPro"/>
</dbReference>
<keyword evidence="1" id="KW-0547">Nucleotide-binding</keyword>
<dbReference type="EMBL" id="VFIY01000005">
    <property type="protein sequence ID" value="TPD61610.1"/>
    <property type="molecule type" value="Genomic_DNA"/>
</dbReference>
<dbReference type="OrthoDB" id="9774491at2"/>
<dbReference type="Proteomes" id="UP000319148">
    <property type="component" value="Unassembled WGS sequence"/>
</dbReference>
<reference evidence="4" key="1">
    <citation type="submission" date="2019-06" db="EMBL/GenBank/DDBJ databases">
        <title>The complete genome of Emcibacter congregatus ZYLT.</title>
        <authorList>
            <person name="Zhao Z."/>
        </authorList>
    </citation>
    <scope>NUCLEOTIDE SEQUENCE [LARGE SCALE GENOMIC DNA]</scope>
    <source>
        <strain evidence="4">MCCC 1A06723</strain>
    </source>
</reference>
<comment type="caution">
    <text evidence="3">The sequence shown here is derived from an EMBL/GenBank/DDBJ whole genome shotgun (WGS) entry which is preliminary data.</text>
</comment>
<keyword evidence="4" id="KW-1185">Reference proteome</keyword>
<dbReference type="NCBIfam" id="NF040713">
    <property type="entry name" value="ZapE"/>
    <property type="match status" value="1"/>
</dbReference>
<dbReference type="PANTHER" id="PTHR12169:SF6">
    <property type="entry name" value="AFG1-LIKE ATPASE"/>
    <property type="match status" value="1"/>
</dbReference>
<dbReference type="PANTHER" id="PTHR12169">
    <property type="entry name" value="ATPASE N2B"/>
    <property type="match status" value="1"/>
</dbReference>
<organism evidence="3 4">
    <name type="scientific">Emcibacter nanhaiensis</name>
    <dbReference type="NCBI Taxonomy" id="1505037"/>
    <lineage>
        <taxon>Bacteria</taxon>
        <taxon>Pseudomonadati</taxon>
        <taxon>Pseudomonadota</taxon>
        <taxon>Alphaproteobacteria</taxon>
        <taxon>Emcibacterales</taxon>
        <taxon>Emcibacteraceae</taxon>
        <taxon>Emcibacter</taxon>
    </lineage>
</organism>
<dbReference type="InterPro" id="IPR005654">
    <property type="entry name" value="ATPase_AFG1-like"/>
</dbReference>
<dbReference type="InterPro" id="IPR027417">
    <property type="entry name" value="P-loop_NTPase"/>
</dbReference>
<name>A0A501PM81_9PROT</name>
<accession>A0A501PM81</accession>
<gene>
    <name evidence="3" type="ORF">FIV46_05215</name>
</gene>
<proteinExistence type="predicted"/>